<evidence type="ECO:0000259" key="1">
    <source>
        <dbReference type="PROSITE" id="PS50800"/>
    </source>
</evidence>
<dbReference type="SMART" id="SM00513">
    <property type="entry name" value="SAP"/>
    <property type="match status" value="1"/>
</dbReference>
<dbReference type="AlphaFoldDB" id="A0AAW1H3Y8"/>
<organism evidence="2 3">
    <name type="scientific">Popillia japonica</name>
    <name type="common">Japanese beetle</name>
    <dbReference type="NCBI Taxonomy" id="7064"/>
    <lineage>
        <taxon>Eukaryota</taxon>
        <taxon>Metazoa</taxon>
        <taxon>Ecdysozoa</taxon>
        <taxon>Arthropoda</taxon>
        <taxon>Hexapoda</taxon>
        <taxon>Insecta</taxon>
        <taxon>Pterygota</taxon>
        <taxon>Neoptera</taxon>
        <taxon>Endopterygota</taxon>
        <taxon>Coleoptera</taxon>
        <taxon>Polyphaga</taxon>
        <taxon>Scarabaeiformia</taxon>
        <taxon>Scarabaeidae</taxon>
        <taxon>Rutelinae</taxon>
        <taxon>Popillia</taxon>
    </lineage>
</organism>
<evidence type="ECO:0000313" key="2">
    <source>
        <dbReference type="EMBL" id="KAK9670968.1"/>
    </source>
</evidence>
<dbReference type="PROSITE" id="PS50800">
    <property type="entry name" value="SAP"/>
    <property type="match status" value="1"/>
</dbReference>
<dbReference type="Proteomes" id="UP001458880">
    <property type="component" value="Unassembled WGS sequence"/>
</dbReference>
<sequence length="92" mass="10570">MDNKTKISTLKKDELKSILEKRGLNKNGQKIVLVNRLKEAFNSSYILEEDEIKDAMNDSNVSMETVVNSGNLINKTRNERFECLYGNCGKLW</sequence>
<reference evidence="2 3" key="1">
    <citation type="journal article" date="2024" name="BMC Genomics">
        <title>De novo assembly and annotation of Popillia japonica's genome with initial clues to its potential as an invasive pest.</title>
        <authorList>
            <person name="Cucini C."/>
            <person name="Boschi S."/>
            <person name="Funari R."/>
            <person name="Cardaioli E."/>
            <person name="Iannotti N."/>
            <person name="Marturano G."/>
            <person name="Paoli F."/>
            <person name="Bruttini M."/>
            <person name="Carapelli A."/>
            <person name="Frati F."/>
            <person name="Nardi F."/>
        </authorList>
    </citation>
    <scope>NUCLEOTIDE SEQUENCE [LARGE SCALE GENOMIC DNA]</scope>
    <source>
        <strain evidence="2">DMR45628</strain>
    </source>
</reference>
<keyword evidence="3" id="KW-1185">Reference proteome</keyword>
<accession>A0AAW1H3Y8</accession>
<dbReference type="Pfam" id="PF02037">
    <property type="entry name" value="SAP"/>
    <property type="match status" value="1"/>
</dbReference>
<dbReference type="SUPFAM" id="SSF68906">
    <property type="entry name" value="SAP domain"/>
    <property type="match status" value="1"/>
</dbReference>
<gene>
    <name evidence="2" type="ORF">QE152_g41070</name>
</gene>
<evidence type="ECO:0000313" key="3">
    <source>
        <dbReference type="Proteomes" id="UP001458880"/>
    </source>
</evidence>
<proteinExistence type="predicted"/>
<feature type="domain" description="SAP" evidence="1">
    <location>
        <begin position="7"/>
        <end position="41"/>
    </location>
</feature>
<dbReference type="InterPro" id="IPR036361">
    <property type="entry name" value="SAP_dom_sf"/>
</dbReference>
<protein>
    <submittedName>
        <fullName evidence="2">SAP domain</fullName>
    </submittedName>
</protein>
<dbReference type="InterPro" id="IPR003034">
    <property type="entry name" value="SAP_dom"/>
</dbReference>
<dbReference type="Gene3D" id="1.10.720.30">
    <property type="entry name" value="SAP domain"/>
    <property type="match status" value="1"/>
</dbReference>
<comment type="caution">
    <text evidence="2">The sequence shown here is derived from an EMBL/GenBank/DDBJ whole genome shotgun (WGS) entry which is preliminary data.</text>
</comment>
<name>A0AAW1H3Y8_POPJA</name>
<dbReference type="EMBL" id="JASPKY010001891">
    <property type="protein sequence ID" value="KAK9670968.1"/>
    <property type="molecule type" value="Genomic_DNA"/>
</dbReference>